<protein>
    <recommendedName>
        <fullName evidence="7">Ferredoxin</fullName>
    </recommendedName>
</protein>
<keyword evidence="3 7" id="KW-0479">Metal-binding</keyword>
<dbReference type="AlphaFoldDB" id="A0A0M4D3B4"/>
<evidence type="ECO:0000256" key="7">
    <source>
        <dbReference type="RuleBase" id="RU368020"/>
    </source>
</evidence>
<name>A0A0M4D3B4_9BACT</name>
<dbReference type="InterPro" id="IPR017896">
    <property type="entry name" value="4Fe4S_Fe-S-bd"/>
</dbReference>
<evidence type="ECO:0000313" key="10">
    <source>
        <dbReference type="Proteomes" id="UP000057158"/>
    </source>
</evidence>
<organism evidence="9 10">
    <name type="scientific">Desulfuromonas soudanensis</name>
    <dbReference type="NCBI Taxonomy" id="1603606"/>
    <lineage>
        <taxon>Bacteria</taxon>
        <taxon>Pseudomonadati</taxon>
        <taxon>Thermodesulfobacteriota</taxon>
        <taxon>Desulfuromonadia</taxon>
        <taxon>Desulfuromonadales</taxon>
        <taxon>Desulfuromonadaceae</taxon>
        <taxon>Desulfuromonas</taxon>
    </lineage>
</organism>
<evidence type="ECO:0000256" key="3">
    <source>
        <dbReference type="ARBA" id="ARBA00022723"/>
    </source>
</evidence>
<dbReference type="InterPro" id="IPR017900">
    <property type="entry name" value="4Fe4S_Fe_S_CS"/>
</dbReference>
<dbReference type="PRINTS" id="PR00352">
    <property type="entry name" value="3FE4SFRDOXIN"/>
</dbReference>
<dbReference type="PROSITE" id="PS51379">
    <property type="entry name" value="4FE4S_FER_2"/>
    <property type="match status" value="1"/>
</dbReference>
<evidence type="ECO:0000256" key="5">
    <source>
        <dbReference type="ARBA" id="ARBA00023004"/>
    </source>
</evidence>
<dbReference type="PATRIC" id="fig|1603606.3.peg.2346"/>
<keyword evidence="5 7" id="KW-0408">Iron</keyword>
<dbReference type="Pfam" id="PF13370">
    <property type="entry name" value="Fer4_13"/>
    <property type="match status" value="1"/>
</dbReference>
<feature type="domain" description="4Fe-4S ferredoxin-type" evidence="8">
    <location>
        <begin position="3"/>
        <end position="31"/>
    </location>
</feature>
<evidence type="ECO:0000313" key="9">
    <source>
        <dbReference type="EMBL" id="ALC16938.1"/>
    </source>
</evidence>
<dbReference type="Gene3D" id="3.30.70.20">
    <property type="match status" value="1"/>
</dbReference>
<dbReference type="PANTHER" id="PTHR36923">
    <property type="entry name" value="FERREDOXIN"/>
    <property type="match status" value="1"/>
</dbReference>
<evidence type="ECO:0000256" key="2">
    <source>
        <dbReference type="ARBA" id="ARBA00022448"/>
    </source>
</evidence>
<sequence>MARIPAVDQDACIGCEVCTLVCPEVFRMTGDHDDHHEHKSEVYNPDGAPEEKIELAMDRCPAACIYWQD</sequence>
<evidence type="ECO:0000256" key="6">
    <source>
        <dbReference type="ARBA" id="ARBA00023014"/>
    </source>
</evidence>
<reference evidence="9 10" key="1">
    <citation type="submission" date="2015-07" db="EMBL/GenBank/DDBJ databases">
        <title>Isolation and Genomic Characterization of a Novel Halophilic Metal-Reducing Deltaproteobacterium from the Deep Subsurface.</title>
        <authorList>
            <person name="Badalamenti J.P."/>
            <person name="Summers Z.M."/>
            <person name="Gralnick J.A."/>
            <person name="Bond D.R."/>
        </authorList>
    </citation>
    <scope>NUCLEOTIDE SEQUENCE [LARGE SCALE GENOMIC DNA]</scope>
    <source>
        <strain evidence="9 10">WTL</strain>
    </source>
</reference>
<dbReference type="SUPFAM" id="SSF54862">
    <property type="entry name" value="4Fe-4S ferredoxins"/>
    <property type="match status" value="1"/>
</dbReference>
<dbReference type="InterPro" id="IPR001080">
    <property type="entry name" value="3Fe4S_ferredoxin"/>
</dbReference>
<gene>
    <name evidence="9" type="ORF">DSOUD_2173</name>
</gene>
<comment type="function">
    <text evidence="1 7">Ferredoxins are iron-sulfur proteins that transfer electrons in a wide variety of metabolic reactions.</text>
</comment>
<proteinExistence type="predicted"/>
<dbReference type="GO" id="GO:0009055">
    <property type="term" value="F:electron transfer activity"/>
    <property type="evidence" value="ECO:0007669"/>
    <property type="project" value="UniProtKB-UniRule"/>
</dbReference>
<keyword evidence="6 7" id="KW-0411">Iron-sulfur</keyword>
<dbReference type="PROSITE" id="PS00198">
    <property type="entry name" value="4FE4S_FER_1"/>
    <property type="match status" value="1"/>
</dbReference>
<evidence type="ECO:0000256" key="4">
    <source>
        <dbReference type="ARBA" id="ARBA00022982"/>
    </source>
</evidence>
<dbReference type="GO" id="GO:0051536">
    <property type="term" value="F:iron-sulfur cluster binding"/>
    <property type="evidence" value="ECO:0007669"/>
    <property type="project" value="UniProtKB-KW"/>
</dbReference>
<keyword evidence="2 7" id="KW-0813">Transport</keyword>
<dbReference type="GO" id="GO:0005506">
    <property type="term" value="F:iron ion binding"/>
    <property type="evidence" value="ECO:0007669"/>
    <property type="project" value="UniProtKB-UniRule"/>
</dbReference>
<accession>A0A0M4D3B4</accession>
<dbReference type="STRING" id="1603606.DSOUD_2173"/>
<dbReference type="InterPro" id="IPR051269">
    <property type="entry name" value="Fe-S_cluster_ET"/>
</dbReference>
<dbReference type="EMBL" id="CP010802">
    <property type="protein sequence ID" value="ALC16938.1"/>
    <property type="molecule type" value="Genomic_DNA"/>
</dbReference>
<evidence type="ECO:0000256" key="1">
    <source>
        <dbReference type="ARBA" id="ARBA00003532"/>
    </source>
</evidence>
<dbReference type="KEGG" id="des:DSOUD_2173"/>
<keyword evidence="10" id="KW-1185">Reference proteome</keyword>
<dbReference type="PANTHER" id="PTHR36923:SF3">
    <property type="entry name" value="FERREDOXIN"/>
    <property type="match status" value="1"/>
</dbReference>
<keyword evidence="4 7" id="KW-0249">Electron transport</keyword>
<dbReference type="RefSeq" id="WP_053550989.1">
    <property type="nucleotide sequence ID" value="NZ_CP010802.1"/>
</dbReference>
<dbReference type="OrthoDB" id="9803319at2"/>
<dbReference type="Proteomes" id="UP000057158">
    <property type="component" value="Chromosome"/>
</dbReference>
<evidence type="ECO:0000259" key="8">
    <source>
        <dbReference type="PROSITE" id="PS51379"/>
    </source>
</evidence>